<dbReference type="FunFam" id="1.10.510.10:FF:000039">
    <property type="entry name" value="Focal adhesion kinase, isoform D"/>
    <property type="match status" value="1"/>
</dbReference>
<dbReference type="Pfam" id="PF21477">
    <property type="entry name" value="FERM_C_FAK1"/>
    <property type="match status" value="1"/>
</dbReference>
<feature type="binding site" evidence="19">
    <location>
        <position position="505"/>
    </location>
    <ligand>
        <name>ATP</name>
        <dbReference type="ChEBI" id="CHEBI:30616"/>
    </ligand>
</feature>
<dbReference type="GO" id="GO:0005886">
    <property type="term" value="C:plasma membrane"/>
    <property type="evidence" value="ECO:0007669"/>
    <property type="project" value="UniProtKB-SubCell"/>
</dbReference>
<dbReference type="InterPro" id="IPR019748">
    <property type="entry name" value="FERM_central"/>
</dbReference>
<dbReference type="GO" id="GO:0004715">
    <property type="term" value="F:non-membrane spanning protein tyrosine kinase activity"/>
    <property type="evidence" value="ECO:0007669"/>
    <property type="project" value="UniProtKB-EC"/>
</dbReference>
<dbReference type="InterPro" id="IPR000299">
    <property type="entry name" value="FERM_domain"/>
</dbReference>
<feature type="region of interest" description="Disordered" evidence="20">
    <location>
        <begin position="738"/>
        <end position="834"/>
    </location>
</feature>
<dbReference type="FunFam" id="1.20.80.10:FF:000004">
    <property type="entry name" value="Protein-tyrosine kinase 2-beta isoform 1"/>
    <property type="match status" value="1"/>
</dbReference>
<evidence type="ECO:0000256" key="2">
    <source>
        <dbReference type="ARBA" id="ARBA00004316"/>
    </source>
</evidence>
<dbReference type="Pfam" id="PF00373">
    <property type="entry name" value="FERM_M"/>
    <property type="match status" value="1"/>
</dbReference>
<keyword evidence="10 19" id="KW-0547">Nucleotide-binding</keyword>
<dbReference type="Gene3D" id="3.10.20.90">
    <property type="entry name" value="Phosphatidylinositol 3-kinase Catalytic Subunit, Chain A, domain 1"/>
    <property type="match status" value="1"/>
</dbReference>
<evidence type="ECO:0000256" key="3">
    <source>
        <dbReference type="ARBA" id="ARBA00004413"/>
    </source>
</evidence>
<evidence type="ECO:0000256" key="16">
    <source>
        <dbReference type="ARBA" id="ARBA00023273"/>
    </source>
</evidence>
<feature type="domain" description="Protein kinase" evidence="21">
    <location>
        <begin position="473"/>
        <end position="731"/>
    </location>
</feature>
<dbReference type="InterPro" id="IPR019749">
    <property type="entry name" value="Band_41_domain"/>
</dbReference>
<dbReference type="GeneTree" id="ENSGT00940000155113"/>
<evidence type="ECO:0000256" key="10">
    <source>
        <dbReference type="ARBA" id="ARBA00022741"/>
    </source>
</evidence>
<dbReference type="InterPro" id="IPR008266">
    <property type="entry name" value="Tyr_kinase_AS"/>
</dbReference>
<reference evidence="23" key="1">
    <citation type="submission" date="2025-08" db="UniProtKB">
        <authorList>
            <consortium name="Ensembl"/>
        </authorList>
    </citation>
    <scope>IDENTIFICATION</scope>
</reference>
<dbReference type="InterPro" id="IPR035963">
    <property type="entry name" value="FERM_2"/>
</dbReference>
<dbReference type="GO" id="GO:0005737">
    <property type="term" value="C:cytoplasm"/>
    <property type="evidence" value="ECO:0007669"/>
    <property type="project" value="UniProtKB-SubCell"/>
</dbReference>
<proteinExistence type="inferred from homology"/>
<evidence type="ECO:0000259" key="21">
    <source>
        <dbReference type="PROSITE" id="PS50011"/>
    </source>
</evidence>
<dbReference type="SUPFAM" id="SSF56112">
    <property type="entry name" value="Protein kinase-like (PK-like)"/>
    <property type="match status" value="1"/>
</dbReference>
<dbReference type="InterPro" id="IPR000719">
    <property type="entry name" value="Prot_kinase_dom"/>
</dbReference>
<keyword evidence="13" id="KW-0965">Cell junction</keyword>
<dbReference type="Pfam" id="PF03623">
    <property type="entry name" value="Focal_AT"/>
    <property type="match status" value="1"/>
</dbReference>
<dbReference type="PANTHER" id="PTHR46221">
    <property type="entry name" value="FERM AND PDZ DOMAIN-CONTAINING PROTEIN FAMILY MEMBER"/>
    <property type="match status" value="1"/>
</dbReference>
<feature type="domain" description="FERM" evidence="22">
    <location>
        <begin position="108"/>
        <end position="428"/>
    </location>
</feature>
<dbReference type="PROSITE" id="PS50057">
    <property type="entry name" value="FERM_3"/>
    <property type="match status" value="1"/>
</dbReference>
<dbReference type="Gene3D" id="3.30.200.20">
    <property type="entry name" value="Phosphorylase Kinase, domain 1"/>
    <property type="match status" value="1"/>
</dbReference>
<protein>
    <recommendedName>
        <fullName evidence="5">non-specific protein-tyrosine kinase</fullName>
        <ecNumber evidence="5">2.7.10.2</ecNumber>
    </recommendedName>
</protein>
<dbReference type="InterPro" id="IPR011993">
    <property type="entry name" value="PH-like_dom_sf"/>
</dbReference>
<evidence type="ECO:0000313" key="24">
    <source>
        <dbReference type="Proteomes" id="UP000694388"/>
    </source>
</evidence>
<dbReference type="Gene3D" id="1.10.510.10">
    <property type="entry name" value="Transferase(Phosphotransferase) domain 1"/>
    <property type="match status" value="1"/>
</dbReference>
<dbReference type="SMART" id="SM00295">
    <property type="entry name" value="B41"/>
    <property type="match status" value="1"/>
</dbReference>
<comment type="subcellular location">
    <subcellularLocation>
        <location evidence="1">Cell junction</location>
        <location evidence="1">Focal adhesion</location>
    </subcellularLocation>
    <subcellularLocation>
        <location evidence="3">Cell membrane</location>
        <topology evidence="3">Peripheral membrane protein</topology>
        <orientation evidence="3">Cytoplasmic side</orientation>
    </subcellularLocation>
    <subcellularLocation>
        <location evidence="2">Cell projection</location>
    </subcellularLocation>
    <subcellularLocation>
        <location evidence="4">Cytoplasm</location>
    </subcellularLocation>
</comment>
<dbReference type="CDD" id="cd13190">
    <property type="entry name" value="FERM_C_FAK1"/>
    <property type="match status" value="1"/>
</dbReference>
<dbReference type="InterPro" id="IPR041390">
    <property type="entry name" value="FADK_N"/>
</dbReference>
<dbReference type="CDD" id="cd14473">
    <property type="entry name" value="FERM_B-lobe"/>
    <property type="match status" value="1"/>
</dbReference>
<dbReference type="GO" id="GO:0005524">
    <property type="term" value="F:ATP binding"/>
    <property type="evidence" value="ECO:0007669"/>
    <property type="project" value="UniProtKB-UniRule"/>
</dbReference>
<comment type="similarity">
    <text evidence="18">Belongs to the protein kinase superfamily. Tyr protein kinase family. Fes/fps subfamily.</text>
</comment>
<dbReference type="InterPro" id="IPR017441">
    <property type="entry name" value="Protein_kinase_ATP_BS"/>
</dbReference>
<dbReference type="InterPro" id="IPR014352">
    <property type="entry name" value="FERM/acyl-CoA-bd_prot_sf"/>
</dbReference>
<comment type="catalytic activity">
    <reaction evidence="17">
        <text>L-tyrosyl-[protein] + ATP = O-phospho-L-tyrosyl-[protein] + ADP + H(+)</text>
        <dbReference type="Rhea" id="RHEA:10596"/>
        <dbReference type="Rhea" id="RHEA-COMP:10136"/>
        <dbReference type="Rhea" id="RHEA-COMP:20101"/>
        <dbReference type="ChEBI" id="CHEBI:15378"/>
        <dbReference type="ChEBI" id="CHEBI:30616"/>
        <dbReference type="ChEBI" id="CHEBI:46858"/>
        <dbReference type="ChEBI" id="CHEBI:61978"/>
        <dbReference type="ChEBI" id="CHEBI:456216"/>
        <dbReference type="EC" id="2.7.10.2"/>
    </reaction>
</comment>
<dbReference type="InterPro" id="IPR041784">
    <property type="entry name" value="FAK1/PYK2_FERM_C"/>
</dbReference>
<dbReference type="AlphaFoldDB" id="A0A8C4WVK6"/>
<keyword evidence="15" id="KW-0829">Tyrosine-protein kinase</keyword>
<feature type="region of interest" description="Disordered" evidence="20">
    <location>
        <begin position="1"/>
        <end position="55"/>
    </location>
</feature>
<dbReference type="InterPro" id="IPR020635">
    <property type="entry name" value="Tyr_kinase_cat_dom"/>
</dbReference>
<dbReference type="SUPFAM" id="SSF47031">
    <property type="entry name" value="Second domain of FERM"/>
    <property type="match status" value="1"/>
</dbReference>
<dbReference type="PRINTS" id="PR00109">
    <property type="entry name" value="TYRKINASE"/>
</dbReference>
<keyword evidence="9" id="KW-0808">Transferase</keyword>
<dbReference type="InterPro" id="IPR001245">
    <property type="entry name" value="Ser-Thr/Tyr_kinase_cat_dom"/>
</dbReference>
<dbReference type="FunFam" id="3.30.200.20:FF:000194">
    <property type="entry name" value="protein-tyrosine kinase 2-beta isoform X1"/>
    <property type="match status" value="1"/>
</dbReference>
<dbReference type="InterPro" id="IPR005189">
    <property type="entry name" value="Focal_adhesion_kin_target_dom"/>
</dbReference>
<feature type="compositionally biased region" description="Basic and acidic residues" evidence="20">
    <location>
        <begin position="7"/>
        <end position="18"/>
    </location>
</feature>
<evidence type="ECO:0000256" key="15">
    <source>
        <dbReference type="ARBA" id="ARBA00023137"/>
    </source>
</evidence>
<evidence type="ECO:0000256" key="9">
    <source>
        <dbReference type="ARBA" id="ARBA00022679"/>
    </source>
</evidence>
<dbReference type="Proteomes" id="UP000694388">
    <property type="component" value="Unplaced"/>
</dbReference>
<keyword evidence="7" id="KW-0963">Cytoplasm</keyword>
<evidence type="ECO:0000256" key="13">
    <source>
        <dbReference type="ARBA" id="ARBA00022949"/>
    </source>
</evidence>
<dbReference type="Gene3D" id="2.30.29.30">
    <property type="entry name" value="Pleckstrin-homology domain (PH domain)/Phosphotyrosine-binding domain (PTB)"/>
    <property type="match status" value="1"/>
</dbReference>
<dbReference type="Ensembl" id="ENSEBUT00000014489.1">
    <property type="protein sequence ID" value="ENSEBUP00000013913.1"/>
    <property type="gene ID" value="ENSEBUG00000008770.1"/>
</dbReference>
<dbReference type="SUPFAM" id="SSF50729">
    <property type="entry name" value="PH domain-like"/>
    <property type="match status" value="1"/>
</dbReference>
<organism evidence="23 24">
    <name type="scientific">Eptatretus burgeri</name>
    <name type="common">Inshore hagfish</name>
    <dbReference type="NCBI Taxonomy" id="7764"/>
    <lineage>
        <taxon>Eukaryota</taxon>
        <taxon>Metazoa</taxon>
        <taxon>Chordata</taxon>
        <taxon>Craniata</taxon>
        <taxon>Vertebrata</taxon>
        <taxon>Cyclostomata</taxon>
        <taxon>Myxini</taxon>
        <taxon>Myxiniformes</taxon>
        <taxon>Myxinidae</taxon>
        <taxon>Eptatretinae</taxon>
        <taxon>Eptatretus</taxon>
    </lineage>
</organism>
<dbReference type="InterPro" id="IPR049385">
    <property type="entry name" value="FAK1-like_FERM_C"/>
</dbReference>
<dbReference type="GO" id="GO:0042995">
    <property type="term" value="C:cell projection"/>
    <property type="evidence" value="ECO:0007669"/>
    <property type="project" value="UniProtKB-SubCell"/>
</dbReference>
<dbReference type="InterPro" id="IPR029071">
    <property type="entry name" value="Ubiquitin-like_domsf"/>
</dbReference>
<keyword evidence="12 19" id="KW-0067">ATP-binding</keyword>
<evidence type="ECO:0000256" key="4">
    <source>
        <dbReference type="ARBA" id="ARBA00004496"/>
    </source>
</evidence>
<evidence type="ECO:0000256" key="8">
    <source>
        <dbReference type="ARBA" id="ARBA00022553"/>
    </source>
</evidence>
<evidence type="ECO:0000256" key="18">
    <source>
        <dbReference type="ARBA" id="ARBA00061333"/>
    </source>
</evidence>
<name>A0A8C4WVK6_EPTBU</name>
<keyword evidence="11" id="KW-0418">Kinase</keyword>
<evidence type="ECO:0000313" key="23">
    <source>
        <dbReference type="Ensembl" id="ENSEBUP00000013913.1"/>
    </source>
</evidence>
<evidence type="ECO:0000256" key="20">
    <source>
        <dbReference type="SAM" id="MobiDB-lite"/>
    </source>
</evidence>
<evidence type="ECO:0000256" key="12">
    <source>
        <dbReference type="ARBA" id="ARBA00022840"/>
    </source>
</evidence>
<keyword evidence="24" id="KW-1185">Reference proteome</keyword>
<dbReference type="SUPFAM" id="SSF68993">
    <property type="entry name" value="FAT domain of focal adhesion kinase"/>
    <property type="match status" value="1"/>
</dbReference>
<dbReference type="Pfam" id="PF07714">
    <property type="entry name" value="PK_Tyr_Ser-Thr"/>
    <property type="match status" value="1"/>
</dbReference>
<sequence length="994" mass="111580">MIAGDGNLRKQTEERGELRSSSCGSGCLGERREYGGRVRETERQRDTEREAQTTRNLTQTVSSWVYIKQSPISSVTMATARGEPTARGGCVPPCMAPACTSAPGEACVCVRTHGEGAGLGGRCISVPYREGTEVKAITRSLVASVLGGVGWEDHFALRRLPSGPGEAGLWLRPEMRVSGPRVPSEAQRPSLEPRYELRIRYFPKSFVSVFAKDKAMLSYLYHQVWSDYMQDYADQVNQEMALQLGCLEIRCFYKDVPFVALEKKSNFELLEKDEGLYRFFPKRLLDAGKPKQLRRLIQQTFRQFAGLSWERSIVRLLQLFSQITRFDQEIYKCALGYGWSISVELAIGPEEGICYRTDRTSQPTHLADFSQVQSILCIRTDSPEQKGNLQLKIAGTCELLAITTPCAASAEGMASLIDGYCHLLNPQPSSLIVWQRRVSSSNEETDDYAEIVDDEEFYLSPSKRHFEICREDVELVMCIGEGQFGDVHQGIFKRGESPGAAVAVKACKEGCSEGVRDKFLQEAYTMCQFDHPHIVKLIGVVSDHPIWIVMELCKLGELRSYLQANKFSLDLATLILYIYQLSTALTYLESKKIVHRDIAARNVLVSAIDFVKLADFGLSRHMEDDSYYKASKGKLPIKWMAPESINFRRFTTASDVWMFGVCMWEVLMLGVKPFQGVKNSEVVGRIEGGERLAMPRDCPPTLYSVMSKCWSYEPMQRPGFQELTQQLGEVYQEECQRMQERRRRDHRRALPSGGWGADEAPPKPSRPAFSGIASGEEISRGPAPELQSDGQQQGTELQPVYQPVVRGPLLPPRKPPRLEEATTGSMLPTPQRMDLLNGGDSTETRALAMSEADRGNDKVYRSVTGLVKAVLELSAKIQPAAPEQYVPMVKEVGLSLRGLQTHVDEASRSLPPSSHREVSCDVTFTEILTRSSQEMASRVRAYFSRPNQRHRFNEASERLLNPPMFMETGDILQRKRTGQPNPSGEDADHVRELF</sequence>
<dbReference type="InterPro" id="IPR036137">
    <property type="entry name" value="Focal_adhe_kin_target_dom_sf"/>
</dbReference>
<dbReference type="Pfam" id="PF18038">
    <property type="entry name" value="FERM_N_2"/>
    <property type="match status" value="1"/>
</dbReference>
<dbReference type="Gene3D" id="1.20.80.10">
    <property type="match status" value="1"/>
</dbReference>
<dbReference type="PANTHER" id="PTHR46221:SF9">
    <property type="entry name" value="NON-SPECIFIC PROTEIN-TYROSINE KINASE"/>
    <property type="match status" value="1"/>
</dbReference>
<evidence type="ECO:0000256" key="17">
    <source>
        <dbReference type="ARBA" id="ARBA00051245"/>
    </source>
</evidence>
<dbReference type="InterPro" id="IPR011009">
    <property type="entry name" value="Kinase-like_dom_sf"/>
</dbReference>
<evidence type="ECO:0000256" key="1">
    <source>
        <dbReference type="ARBA" id="ARBA00004246"/>
    </source>
</evidence>
<dbReference type="SMART" id="SM00219">
    <property type="entry name" value="TyrKc"/>
    <property type="match status" value="1"/>
</dbReference>
<feature type="compositionally biased region" description="Basic and acidic residues" evidence="20">
    <location>
        <begin position="29"/>
        <end position="52"/>
    </location>
</feature>
<keyword evidence="6" id="KW-1003">Cell membrane</keyword>
<dbReference type="SUPFAM" id="SSF54236">
    <property type="entry name" value="Ubiquitin-like"/>
    <property type="match status" value="1"/>
</dbReference>
<evidence type="ECO:0000256" key="7">
    <source>
        <dbReference type="ARBA" id="ARBA00022490"/>
    </source>
</evidence>
<dbReference type="Gene3D" id="1.20.120.330">
    <property type="entry name" value="Nucleotidyltransferases domain 2"/>
    <property type="match status" value="1"/>
</dbReference>
<accession>A0A8C4WVK6</accession>
<dbReference type="PROSITE" id="PS00107">
    <property type="entry name" value="PROTEIN_KINASE_ATP"/>
    <property type="match status" value="1"/>
</dbReference>
<reference evidence="23" key="2">
    <citation type="submission" date="2025-09" db="UniProtKB">
        <authorList>
            <consortium name="Ensembl"/>
        </authorList>
    </citation>
    <scope>IDENTIFICATION</scope>
</reference>
<dbReference type="Gene3D" id="1.20.5.540">
    <property type="entry name" value="Single helix bin"/>
    <property type="match status" value="1"/>
</dbReference>
<evidence type="ECO:0000256" key="19">
    <source>
        <dbReference type="PROSITE-ProRule" id="PRU10141"/>
    </source>
</evidence>
<keyword evidence="14" id="KW-0472">Membrane</keyword>
<dbReference type="GO" id="GO:0005925">
    <property type="term" value="C:focal adhesion"/>
    <property type="evidence" value="ECO:0007669"/>
    <property type="project" value="UniProtKB-SubCell"/>
</dbReference>
<dbReference type="GO" id="GO:0007172">
    <property type="term" value="P:signal complex assembly"/>
    <property type="evidence" value="ECO:0007669"/>
    <property type="project" value="InterPro"/>
</dbReference>
<dbReference type="EC" id="2.7.10.2" evidence="5"/>
<dbReference type="PROSITE" id="PS50011">
    <property type="entry name" value="PROTEIN_KINASE_DOM"/>
    <property type="match status" value="1"/>
</dbReference>
<evidence type="ECO:0000256" key="11">
    <source>
        <dbReference type="ARBA" id="ARBA00022777"/>
    </source>
</evidence>
<dbReference type="PROSITE" id="PS00109">
    <property type="entry name" value="PROTEIN_KINASE_TYR"/>
    <property type="match status" value="1"/>
</dbReference>
<evidence type="ECO:0000256" key="5">
    <source>
        <dbReference type="ARBA" id="ARBA00011903"/>
    </source>
</evidence>
<feature type="compositionally biased region" description="Basic residues" evidence="20">
    <location>
        <begin position="740"/>
        <end position="749"/>
    </location>
</feature>
<keyword evidence="16" id="KW-0966">Cell projection</keyword>
<evidence type="ECO:0000256" key="14">
    <source>
        <dbReference type="ARBA" id="ARBA00023136"/>
    </source>
</evidence>
<evidence type="ECO:0000256" key="6">
    <source>
        <dbReference type="ARBA" id="ARBA00022475"/>
    </source>
</evidence>
<evidence type="ECO:0000259" key="22">
    <source>
        <dbReference type="PROSITE" id="PS50057"/>
    </source>
</evidence>
<keyword evidence="8" id="KW-0597">Phosphoprotein</keyword>
<feature type="region of interest" description="Disordered" evidence="20">
    <location>
        <begin position="972"/>
        <end position="994"/>
    </location>
</feature>
<dbReference type="GO" id="GO:0008284">
    <property type="term" value="P:positive regulation of cell population proliferation"/>
    <property type="evidence" value="ECO:0007669"/>
    <property type="project" value="UniProtKB-ARBA"/>
</dbReference>